<dbReference type="Proteomes" id="UP000004691">
    <property type="component" value="Unassembled WGS sequence"/>
</dbReference>
<dbReference type="EMBL" id="JH636049">
    <property type="protein sequence ID" value="EID56356.1"/>
    <property type="molecule type" value="Genomic_DNA"/>
</dbReference>
<dbReference type="HOGENOM" id="CLU_116279_0_0_11"/>
<gene>
    <name evidence="2" type="ORF">SacxiDRAFT_4174</name>
</gene>
<sequence length="204" mass="21831">MALESTSSEGRRPAARKVPIRTVVRDVVTEVAVHELPVVDGLFRFDDAVVVRRLRRGGARREPLGFGLGDVVVLVTPVVWLVLDEIAAKIVGGAVDSVSGRVRRLARRVFRKGRAALVEVPPLTSEQLAEVRRRVVAEAVARGLPPERAELIADAVVARLVLPPPGRDTDDRDHKGDKGDKGDRDDTDDTDGTGGIGDTGGCGV</sequence>
<proteinExistence type="predicted"/>
<dbReference type="STRING" id="882086.SacxiDRAFT_4174"/>
<accession>I0V8A3</accession>
<dbReference type="AlphaFoldDB" id="I0V8A3"/>
<dbReference type="eggNOG" id="ENOG5033WMY">
    <property type="taxonomic scope" value="Bacteria"/>
</dbReference>
<feature type="compositionally biased region" description="Gly residues" evidence="1">
    <location>
        <begin position="192"/>
        <end position="204"/>
    </location>
</feature>
<organism evidence="2 3">
    <name type="scientific">Saccharomonospora xinjiangensis XJ-54</name>
    <dbReference type="NCBI Taxonomy" id="882086"/>
    <lineage>
        <taxon>Bacteria</taxon>
        <taxon>Bacillati</taxon>
        <taxon>Actinomycetota</taxon>
        <taxon>Actinomycetes</taxon>
        <taxon>Pseudonocardiales</taxon>
        <taxon>Pseudonocardiaceae</taxon>
        <taxon>Saccharomonospora</taxon>
    </lineage>
</organism>
<feature type="region of interest" description="Disordered" evidence="1">
    <location>
        <begin position="163"/>
        <end position="204"/>
    </location>
</feature>
<keyword evidence="3" id="KW-1185">Reference proteome</keyword>
<evidence type="ECO:0000313" key="3">
    <source>
        <dbReference type="Proteomes" id="UP000004691"/>
    </source>
</evidence>
<name>I0V8A3_9PSEU</name>
<protein>
    <submittedName>
        <fullName evidence="2">Uncharacterized protein</fullName>
    </submittedName>
</protein>
<evidence type="ECO:0000256" key="1">
    <source>
        <dbReference type="SAM" id="MobiDB-lite"/>
    </source>
</evidence>
<evidence type="ECO:0000313" key="2">
    <source>
        <dbReference type="EMBL" id="EID56356.1"/>
    </source>
</evidence>
<dbReference type="RefSeq" id="WP_006240589.1">
    <property type="nucleotide sequence ID" value="NZ_JH636049.1"/>
</dbReference>
<feature type="compositionally biased region" description="Basic and acidic residues" evidence="1">
    <location>
        <begin position="167"/>
        <end position="184"/>
    </location>
</feature>
<reference evidence="2 3" key="1">
    <citation type="submission" date="2012-01" db="EMBL/GenBank/DDBJ databases">
        <title>Improved High-Quality Draft sequence of Saccharomonospora xinjiangensis XJ-54.</title>
        <authorList>
            <consortium name="US DOE Joint Genome Institute"/>
            <person name="Lucas S."/>
            <person name="Han J."/>
            <person name="Lapidus A."/>
            <person name="Cheng J.-F."/>
            <person name="Goodwin L."/>
            <person name="Pitluck S."/>
            <person name="Peters L."/>
            <person name="Mikhailova N."/>
            <person name="Teshima H."/>
            <person name="Detter J.C."/>
            <person name="Han C."/>
            <person name="Tapia R."/>
            <person name="Land M."/>
            <person name="Hauser L."/>
            <person name="Kyrpides N."/>
            <person name="Ivanova N."/>
            <person name="Pagani I."/>
            <person name="Brambilla E.-M."/>
            <person name="Klenk H.-P."/>
            <person name="Woyke T."/>
        </authorList>
    </citation>
    <scope>NUCLEOTIDE SEQUENCE [LARGE SCALE GENOMIC DNA]</scope>
    <source>
        <strain evidence="2 3">XJ-54</strain>
    </source>
</reference>